<evidence type="ECO:0000256" key="2">
    <source>
        <dbReference type="ARBA" id="ARBA00022525"/>
    </source>
</evidence>
<dbReference type="Pfam" id="PF24517">
    <property type="entry name" value="CBM96"/>
    <property type="match status" value="1"/>
</dbReference>
<organism evidence="5">
    <name type="scientific">marine sediment metagenome</name>
    <dbReference type="NCBI Taxonomy" id="412755"/>
    <lineage>
        <taxon>unclassified sequences</taxon>
        <taxon>metagenomes</taxon>
        <taxon>ecological metagenomes</taxon>
    </lineage>
</organism>
<dbReference type="GO" id="GO:0005576">
    <property type="term" value="C:extracellular region"/>
    <property type="evidence" value="ECO:0007669"/>
    <property type="project" value="UniProtKB-SubCell"/>
</dbReference>
<dbReference type="NCBIfam" id="NF033679">
    <property type="entry name" value="DNRLRE_dom"/>
    <property type="match status" value="1"/>
</dbReference>
<name>X1JL82_9ZZZZ</name>
<keyword evidence="2" id="KW-0964">Secreted</keyword>
<keyword evidence="3" id="KW-0732">Signal</keyword>
<sequence>MSKAIFSTILTLALATVAVAGTTQLSPVADTYTTPEGGCYGSETELLVANYDPAGHYERSMLKFDLTPHTGQQIDSAVLHLYRFFGCPMGGVTQTDFFHATEDWDESWSGSHVSHGTTIWANEGFDDNGWWEIDITTLV</sequence>
<evidence type="ECO:0000256" key="1">
    <source>
        <dbReference type="ARBA" id="ARBA00004613"/>
    </source>
</evidence>
<comment type="caution">
    <text evidence="5">The sequence shown here is derived from an EMBL/GenBank/DDBJ whole genome shotgun (WGS) entry which is preliminary data.</text>
</comment>
<proteinExistence type="predicted"/>
<dbReference type="AlphaFoldDB" id="X1JL82"/>
<gene>
    <name evidence="5" type="ORF">S03H2_55682</name>
</gene>
<evidence type="ECO:0000256" key="3">
    <source>
        <dbReference type="ARBA" id="ARBA00022729"/>
    </source>
</evidence>
<comment type="subcellular location">
    <subcellularLocation>
        <location evidence="1">Secreted</location>
    </subcellularLocation>
</comment>
<dbReference type="EMBL" id="BARU01035588">
    <property type="protein sequence ID" value="GAH82240.1"/>
    <property type="molecule type" value="Genomic_DNA"/>
</dbReference>
<protein>
    <recommendedName>
        <fullName evidence="4">Carbohydrate-binding module family 96 domain-containing protein</fullName>
    </recommendedName>
</protein>
<evidence type="ECO:0000259" key="4">
    <source>
        <dbReference type="Pfam" id="PF24517"/>
    </source>
</evidence>
<reference evidence="5" key="1">
    <citation type="journal article" date="2014" name="Front. Microbiol.">
        <title>High frequency of phylogenetically diverse reductive dehalogenase-homologous genes in deep subseafloor sedimentary metagenomes.</title>
        <authorList>
            <person name="Kawai M."/>
            <person name="Futagami T."/>
            <person name="Toyoda A."/>
            <person name="Takaki Y."/>
            <person name="Nishi S."/>
            <person name="Hori S."/>
            <person name="Arai W."/>
            <person name="Tsubouchi T."/>
            <person name="Morono Y."/>
            <person name="Uchiyama I."/>
            <person name="Ito T."/>
            <person name="Fujiyama A."/>
            <person name="Inagaki F."/>
            <person name="Takami H."/>
        </authorList>
    </citation>
    <scope>NUCLEOTIDE SEQUENCE</scope>
    <source>
        <strain evidence="5">Expedition CK06-06</strain>
    </source>
</reference>
<feature type="non-terminal residue" evidence="5">
    <location>
        <position position="139"/>
    </location>
</feature>
<evidence type="ECO:0000313" key="5">
    <source>
        <dbReference type="EMBL" id="GAH82240.1"/>
    </source>
</evidence>
<feature type="domain" description="Carbohydrate-binding module family 96" evidence="4">
    <location>
        <begin position="22"/>
        <end position="139"/>
    </location>
</feature>
<accession>X1JL82</accession>
<dbReference type="InterPro" id="IPR055372">
    <property type="entry name" value="CBM96"/>
</dbReference>